<dbReference type="Gene3D" id="3.30.70.270">
    <property type="match status" value="1"/>
</dbReference>
<organism evidence="7 8">
    <name type="scientific">Oceanospirillum sediminis</name>
    <dbReference type="NCBI Taxonomy" id="2760088"/>
    <lineage>
        <taxon>Bacteria</taxon>
        <taxon>Pseudomonadati</taxon>
        <taxon>Pseudomonadota</taxon>
        <taxon>Gammaproteobacteria</taxon>
        <taxon>Oceanospirillales</taxon>
        <taxon>Oceanospirillaceae</taxon>
        <taxon>Oceanospirillum</taxon>
    </lineage>
</organism>
<dbReference type="InterPro" id="IPR017961">
    <property type="entry name" value="DNA_pol_Y-fam_little_finger"/>
</dbReference>
<gene>
    <name evidence="7" type="ORF">H4O21_05710</name>
</gene>
<dbReference type="InterPro" id="IPR043502">
    <property type="entry name" value="DNA/RNA_pol_sf"/>
</dbReference>
<dbReference type="PANTHER" id="PTHR11076:SF34">
    <property type="entry name" value="PROTEIN UMUC"/>
    <property type="match status" value="1"/>
</dbReference>
<dbReference type="SUPFAM" id="SSF100879">
    <property type="entry name" value="Lesion bypass DNA polymerase (Y-family), little finger domain"/>
    <property type="match status" value="1"/>
</dbReference>
<evidence type="ECO:0000313" key="7">
    <source>
        <dbReference type="EMBL" id="MBB1486098.1"/>
    </source>
</evidence>
<evidence type="ECO:0000256" key="4">
    <source>
        <dbReference type="ARBA" id="ARBA00023204"/>
    </source>
</evidence>
<comment type="caution">
    <text evidence="7">The sequence shown here is derived from an EMBL/GenBank/DDBJ whole genome shotgun (WGS) entry which is preliminary data.</text>
</comment>
<dbReference type="Gene3D" id="3.30.1490.100">
    <property type="entry name" value="DNA polymerase, Y-family, little finger domain"/>
    <property type="match status" value="1"/>
</dbReference>
<accession>A0A839IMB8</accession>
<evidence type="ECO:0000313" key="8">
    <source>
        <dbReference type="Proteomes" id="UP000565262"/>
    </source>
</evidence>
<comment type="similarity">
    <text evidence="1">Belongs to the DNA polymerase type-Y family.</text>
</comment>
<dbReference type="CDD" id="cd01700">
    <property type="entry name" value="PolY_Pol_V_umuC"/>
    <property type="match status" value="1"/>
</dbReference>
<evidence type="ECO:0000256" key="1">
    <source>
        <dbReference type="ARBA" id="ARBA00010945"/>
    </source>
</evidence>
<dbReference type="InterPro" id="IPR001126">
    <property type="entry name" value="UmuC"/>
</dbReference>
<evidence type="ECO:0000256" key="2">
    <source>
        <dbReference type="ARBA" id="ARBA00022763"/>
    </source>
</evidence>
<name>A0A839IMB8_9GAMM</name>
<dbReference type="InterPro" id="IPR024728">
    <property type="entry name" value="PolY_HhH_motif"/>
</dbReference>
<dbReference type="Proteomes" id="UP000565262">
    <property type="component" value="Unassembled WGS sequence"/>
</dbReference>
<evidence type="ECO:0000256" key="3">
    <source>
        <dbReference type="ARBA" id="ARBA00023199"/>
    </source>
</evidence>
<evidence type="ECO:0000259" key="6">
    <source>
        <dbReference type="PROSITE" id="PS50173"/>
    </source>
</evidence>
<dbReference type="GO" id="GO:0042276">
    <property type="term" value="P:error-prone translesion synthesis"/>
    <property type="evidence" value="ECO:0007669"/>
    <property type="project" value="TreeGrafter"/>
</dbReference>
<dbReference type="GO" id="GO:0003887">
    <property type="term" value="F:DNA-directed DNA polymerase activity"/>
    <property type="evidence" value="ECO:0007669"/>
    <property type="project" value="TreeGrafter"/>
</dbReference>
<sequence>MSFIPCDTSMIALVDCNDFYASCERVFDPRLIGRPVGVLSNNDGCIIARSAELKAMNIEMGTPLFQIQALERKGCIALRSSNYALYGDLSARVMQILDEFSPGVERYSIDEAFLDLAGMQSPEEICRQIVHKVPVYTGIPVSVGAAPSKTLAKVASHLAKKQAGRKGICVFHSANDPELINWLNTLAIEHIWGIGKRLGRKLRQHGIETALQLREADHNWLKRHFSVPVKRTAMELNGTNCLTLDDTPDPRQNIMCSRSFQKATNSLTDLKEAIRFHAQTACQKLRKQNGLAQAILVSVRTNSHRFEPQHKEARAWALPVASDDSALIIRYAQEQLEQIWQPGFRYRKAGVMLLDIIPWRPMQLGLFEHQQKEKKDQEHKRRNLMHTLDKLNDRIGRDAIGFGLSREQADWKMKMAYRSPRYTTCWNEIPVVKAN</sequence>
<keyword evidence="4" id="KW-0234">DNA repair</keyword>
<dbReference type="GO" id="GO:0006281">
    <property type="term" value="P:DNA repair"/>
    <property type="evidence" value="ECO:0007669"/>
    <property type="project" value="UniProtKB-KW"/>
</dbReference>
<dbReference type="InterPro" id="IPR025188">
    <property type="entry name" value="DUF4113"/>
</dbReference>
<dbReference type="Pfam" id="PF11799">
    <property type="entry name" value="IMS_C"/>
    <property type="match status" value="1"/>
</dbReference>
<dbReference type="Pfam" id="PF13438">
    <property type="entry name" value="DUF4113"/>
    <property type="match status" value="1"/>
</dbReference>
<evidence type="ECO:0000256" key="5">
    <source>
        <dbReference type="ARBA" id="ARBA00023236"/>
    </source>
</evidence>
<dbReference type="InterPro" id="IPR050116">
    <property type="entry name" value="DNA_polymerase-Y"/>
</dbReference>
<dbReference type="PROSITE" id="PS50173">
    <property type="entry name" value="UMUC"/>
    <property type="match status" value="1"/>
</dbReference>
<keyword evidence="2" id="KW-0227">DNA damage</keyword>
<dbReference type="InterPro" id="IPR043128">
    <property type="entry name" value="Rev_trsase/Diguanyl_cyclase"/>
</dbReference>
<dbReference type="PANTHER" id="PTHR11076">
    <property type="entry name" value="DNA REPAIR POLYMERASE UMUC / TRANSFERASE FAMILY MEMBER"/>
    <property type="match status" value="1"/>
</dbReference>
<dbReference type="EMBL" id="JACJFM010000005">
    <property type="protein sequence ID" value="MBB1486098.1"/>
    <property type="molecule type" value="Genomic_DNA"/>
</dbReference>
<proteinExistence type="inferred from homology"/>
<dbReference type="Pfam" id="PF00817">
    <property type="entry name" value="IMS"/>
    <property type="match status" value="1"/>
</dbReference>
<dbReference type="RefSeq" id="WP_182807880.1">
    <property type="nucleotide sequence ID" value="NZ_JACJFM010000005.1"/>
</dbReference>
<feature type="domain" description="UmuC" evidence="6">
    <location>
        <begin position="11"/>
        <end position="195"/>
    </location>
</feature>
<keyword evidence="5" id="KW-0742">SOS response</keyword>
<dbReference type="GO" id="GO:0009432">
    <property type="term" value="P:SOS response"/>
    <property type="evidence" value="ECO:0007669"/>
    <property type="project" value="UniProtKB-KW"/>
</dbReference>
<reference evidence="7 8" key="1">
    <citation type="submission" date="2020-08" db="EMBL/GenBank/DDBJ databases">
        <title>Oceanospirillum sp. nov. isolated from marine sediment.</title>
        <authorList>
            <person name="Ji X."/>
        </authorList>
    </citation>
    <scope>NUCLEOTIDE SEQUENCE [LARGE SCALE GENOMIC DNA]</scope>
    <source>
        <strain evidence="7 8">D5</strain>
    </source>
</reference>
<dbReference type="GO" id="GO:0005829">
    <property type="term" value="C:cytosol"/>
    <property type="evidence" value="ECO:0007669"/>
    <property type="project" value="TreeGrafter"/>
</dbReference>
<dbReference type="GO" id="GO:0003684">
    <property type="term" value="F:damaged DNA binding"/>
    <property type="evidence" value="ECO:0007669"/>
    <property type="project" value="InterPro"/>
</dbReference>
<dbReference type="Gene3D" id="3.40.1170.60">
    <property type="match status" value="1"/>
</dbReference>
<keyword evidence="8" id="KW-1185">Reference proteome</keyword>
<dbReference type="Gene3D" id="1.10.150.20">
    <property type="entry name" value="5' to 3' exonuclease, C-terminal subdomain"/>
    <property type="match status" value="1"/>
</dbReference>
<dbReference type="SUPFAM" id="SSF56672">
    <property type="entry name" value="DNA/RNA polymerases"/>
    <property type="match status" value="1"/>
</dbReference>
<dbReference type="InterPro" id="IPR036775">
    <property type="entry name" value="DNA_pol_Y-fam_lit_finger_sf"/>
</dbReference>
<dbReference type="Pfam" id="PF11798">
    <property type="entry name" value="IMS_HHH"/>
    <property type="match status" value="1"/>
</dbReference>
<keyword evidence="3" id="KW-0741">SOS mutagenesis</keyword>
<dbReference type="AlphaFoldDB" id="A0A839IMB8"/>
<protein>
    <submittedName>
        <fullName evidence="7">Y-family DNA polymerase</fullName>
    </submittedName>
</protein>